<dbReference type="eggNOG" id="KOG0027">
    <property type="taxonomic scope" value="Eukaryota"/>
</dbReference>
<dbReference type="GO" id="GO:0016460">
    <property type="term" value="C:myosin II complex"/>
    <property type="evidence" value="ECO:0007669"/>
    <property type="project" value="TreeGrafter"/>
</dbReference>
<name>D8UJZ8_VOLCA</name>
<sequence length="217" mass="24698">MASVADKHERIRARVRESFILFEHKEGSRLVDFKDVPTAIRCCGVNPTSVQLNLILDQLAALNAESEATGLVNMENFEIVVSNFLIQQEASLLRDDYHTLLRAFRAFDPEGRGFIEAETLRALLNGRGEAMTEDELNRMMLVAADEQGRVWYEDYAQVRRTSTPAHNVHMRFRSRGPRAHPSIIMHRPIMPLDFSYIQRFTCSLACLFSPAVCDNSP</sequence>
<dbReference type="OrthoDB" id="10260307at2759"/>
<organism evidence="3">
    <name type="scientific">Volvox carteri f. nagariensis</name>
    <dbReference type="NCBI Taxonomy" id="3068"/>
    <lineage>
        <taxon>Eukaryota</taxon>
        <taxon>Viridiplantae</taxon>
        <taxon>Chlorophyta</taxon>
        <taxon>core chlorophytes</taxon>
        <taxon>Chlorophyceae</taxon>
        <taxon>CS clade</taxon>
        <taxon>Chlamydomonadales</taxon>
        <taxon>Volvocaceae</taxon>
        <taxon>Volvox</taxon>
    </lineage>
</organism>
<dbReference type="InterPro" id="IPR011992">
    <property type="entry name" value="EF-hand-dom_pair"/>
</dbReference>
<feature type="domain" description="EF-hand" evidence="1">
    <location>
        <begin position="95"/>
        <end position="130"/>
    </location>
</feature>
<evidence type="ECO:0000313" key="3">
    <source>
        <dbReference type="Proteomes" id="UP000001058"/>
    </source>
</evidence>
<proteinExistence type="predicted"/>
<accession>D8UJZ8</accession>
<reference evidence="2 3" key="1">
    <citation type="journal article" date="2010" name="Science">
        <title>Genomic analysis of organismal complexity in the multicellular green alga Volvox carteri.</title>
        <authorList>
            <person name="Prochnik S.E."/>
            <person name="Umen J."/>
            <person name="Nedelcu A.M."/>
            <person name="Hallmann A."/>
            <person name="Miller S.M."/>
            <person name="Nishii I."/>
            <person name="Ferris P."/>
            <person name="Kuo A."/>
            <person name="Mitros T."/>
            <person name="Fritz-Laylin L.K."/>
            <person name="Hellsten U."/>
            <person name="Chapman J."/>
            <person name="Simakov O."/>
            <person name="Rensing S.A."/>
            <person name="Terry A."/>
            <person name="Pangilinan J."/>
            <person name="Kapitonov V."/>
            <person name="Jurka J."/>
            <person name="Salamov A."/>
            <person name="Shapiro H."/>
            <person name="Schmutz J."/>
            <person name="Grimwood J."/>
            <person name="Lindquist E."/>
            <person name="Lucas S."/>
            <person name="Grigoriev I.V."/>
            <person name="Schmitt R."/>
            <person name="Kirk D."/>
            <person name="Rokhsar D.S."/>
        </authorList>
    </citation>
    <scope>NUCLEOTIDE SEQUENCE [LARGE SCALE GENOMIC DNA]</scope>
    <source>
        <strain evidence="3">f. Nagariensis / Eve</strain>
    </source>
</reference>
<dbReference type="EMBL" id="GL378434">
    <property type="protein sequence ID" value="EFJ39962.1"/>
    <property type="molecule type" value="Genomic_DNA"/>
</dbReference>
<dbReference type="Proteomes" id="UP000001058">
    <property type="component" value="Unassembled WGS sequence"/>
</dbReference>
<dbReference type="PROSITE" id="PS50222">
    <property type="entry name" value="EF_HAND_2"/>
    <property type="match status" value="1"/>
</dbReference>
<gene>
    <name evidence="2" type="ORF">VOLCADRAFT_70162</name>
</gene>
<dbReference type="CDD" id="cd00051">
    <property type="entry name" value="EFh"/>
    <property type="match status" value="1"/>
</dbReference>
<dbReference type="FunFam" id="1.10.238.10:FF:000001">
    <property type="entry name" value="Calmodulin 1"/>
    <property type="match status" value="1"/>
</dbReference>
<evidence type="ECO:0000259" key="1">
    <source>
        <dbReference type="PROSITE" id="PS50222"/>
    </source>
</evidence>
<keyword evidence="3" id="KW-1185">Reference proteome</keyword>
<dbReference type="Gene3D" id="1.10.238.10">
    <property type="entry name" value="EF-hand"/>
    <property type="match status" value="1"/>
</dbReference>
<evidence type="ECO:0000313" key="2">
    <source>
        <dbReference type="EMBL" id="EFJ39962.1"/>
    </source>
</evidence>
<dbReference type="InterPro" id="IPR002048">
    <property type="entry name" value="EF_hand_dom"/>
</dbReference>
<dbReference type="AlphaFoldDB" id="D8UJZ8"/>
<dbReference type="KEGG" id="vcn:VOLCADRAFT_70162"/>
<dbReference type="GeneID" id="9625647"/>
<dbReference type="PANTHER" id="PTHR23048">
    <property type="entry name" value="MYOSIN LIGHT CHAIN 1, 3"/>
    <property type="match status" value="1"/>
</dbReference>
<dbReference type="PANTHER" id="PTHR23048:SF32">
    <property type="entry name" value="DYNEIN REGULATORY COMPLEX PROTEIN 8"/>
    <property type="match status" value="1"/>
</dbReference>
<dbReference type="InterPro" id="IPR050230">
    <property type="entry name" value="CALM/Myosin/TropC-like"/>
</dbReference>
<protein>
    <recommendedName>
        <fullName evidence="1">EF-hand domain-containing protein</fullName>
    </recommendedName>
</protein>
<dbReference type="STRING" id="3068.D8UJZ8"/>
<dbReference type="GO" id="GO:0005509">
    <property type="term" value="F:calcium ion binding"/>
    <property type="evidence" value="ECO:0007669"/>
    <property type="project" value="InterPro"/>
</dbReference>
<dbReference type="Pfam" id="PF13499">
    <property type="entry name" value="EF-hand_7"/>
    <property type="match status" value="1"/>
</dbReference>
<dbReference type="SUPFAM" id="SSF47473">
    <property type="entry name" value="EF-hand"/>
    <property type="match status" value="1"/>
</dbReference>
<dbReference type="RefSeq" id="XP_002958987.1">
    <property type="nucleotide sequence ID" value="XM_002958941.1"/>
</dbReference>
<dbReference type="InParanoid" id="D8UJZ8"/>